<feature type="region of interest" description="Disordered" evidence="13">
    <location>
        <begin position="1"/>
        <end position="49"/>
    </location>
</feature>
<dbReference type="InterPro" id="IPR039693">
    <property type="entry name" value="Rtr1/RPAP2"/>
</dbReference>
<keyword evidence="6 12" id="KW-0862">Zinc</keyword>
<evidence type="ECO:0000256" key="6">
    <source>
        <dbReference type="ARBA" id="ARBA00022833"/>
    </source>
</evidence>
<keyword evidence="16" id="KW-1185">Reference proteome</keyword>
<evidence type="ECO:0000256" key="5">
    <source>
        <dbReference type="ARBA" id="ARBA00022801"/>
    </source>
</evidence>
<reference evidence="15 16" key="1">
    <citation type="journal article" date="2018" name="Nat. Ecol. Evol.">
        <title>Pezizomycetes genomes reveal the molecular basis of ectomycorrhizal truffle lifestyle.</title>
        <authorList>
            <person name="Murat C."/>
            <person name="Payen T."/>
            <person name="Noel B."/>
            <person name="Kuo A."/>
            <person name="Morin E."/>
            <person name="Chen J."/>
            <person name="Kohler A."/>
            <person name="Krizsan K."/>
            <person name="Balestrini R."/>
            <person name="Da Silva C."/>
            <person name="Montanini B."/>
            <person name="Hainaut M."/>
            <person name="Levati E."/>
            <person name="Barry K.W."/>
            <person name="Belfiori B."/>
            <person name="Cichocki N."/>
            <person name="Clum A."/>
            <person name="Dockter R.B."/>
            <person name="Fauchery L."/>
            <person name="Guy J."/>
            <person name="Iotti M."/>
            <person name="Le Tacon F."/>
            <person name="Lindquist E.A."/>
            <person name="Lipzen A."/>
            <person name="Malagnac F."/>
            <person name="Mello A."/>
            <person name="Molinier V."/>
            <person name="Miyauchi S."/>
            <person name="Poulain J."/>
            <person name="Riccioni C."/>
            <person name="Rubini A."/>
            <person name="Sitrit Y."/>
            <person name="Splivallo R."/>
            <person name="Traeger S."/>
            <person name="Wang M."/>
            <person name="Zifcakova L."/>
            <person name="Wipf D."/>
            <person name="Zambonelli A."/>
            <person name="Paolocci F."/>
            <person name="Nowrousian M."/>
            <person name="Ottonello S."/>
            <person name="Baldrian P."/>
            <person name="Spatafora J.W."/>
            <person name="Henrissat B."/>
            <person name="Nagy L.G."/>
            <person name="Aury J.M."/>
            <person name="Wincker P."/>
            <person name="Grigoriev I.V."/>
            <person name="Bonfante P."/>
            <person name="Martin F.M."/>
        </authorList>
    </citation>
    <scope>NUCLEOTIDE SEQUENCE [LARGE SCALE GENOMIC DNA]</scope>
    <source>
        <strain evidence="15 16">RN42</strain>
    </source>
</reference>
<feature type="compositionally biased region" description="Acidic residues" evidence="13">
    <location>
        <begin position="323"/>
        <end position="336"/>
    </location>
</feature>
<comment type="function">
    <text evidence="12">Putative RNA polymerase II subunit B1 C-terminal domain (CTD) phosphatase involved in RNA polymerase II transcription regulation.</text>
</comment>
<evidence type="ECO:0000256" key="13">
    <source>
        <dbReference type="SAM" id="MobiDB-lite"/>
    </source>
</evidence>
<evidence type="ECO:0000256" key="7">
    <source>
        <dbReference type="ARBA" id="ARBA00022912"/>
    </source>
</evidence>
<dbReference type="PANTHER" id="PTHR14732">
    <property type="entry name" value="RNA POLYMERASE II SUBUNIT B1 CTD PHOSPHATASE RPAP2-RELATED"/>
    <property type="match status" value="1"/>
</dbReference>
<accession>A0A3N4IP86</accession>
<dbReference type="Proteomes" id="UP000275078">
    <property type="component" value="Unassembled WGS sequence"/>
</dbReference>
<dbReference type="GO" id="GO:0008270">
    <property type="term" value="F:zinc ion binding"/>
    <property type="evidence" value="ECO:0007669"/>
    <property type="project" value="UniProtKB-KW"/>
</dbReference>
<dbReference type="PANTHER" id="PTHR14732:SF0">
    <property type="entry name" value="RNA POLYMERASE II SUBUNIT B1 CTD PHOSPHATASE RPAP2-RELATED"/>
    <property type="match status" value="1"/>
</dbReference>
<dbReference type="STRING" id="1160509.A0A3N4IP86"/>
<comment type="catalytic activity">
    <reaction evidence="9 12">
        <text>O-phospho-L-seryl-[protein] + H2O = L-seryl-[protein] + phosphate</text>
        <dbReference type="Rhea" id="RHEA:20629"/>
        <dbReference type="Rhea" id="RHEA-COMP:9863"/>
        <dbReference type="Rhea" id="RHEA-COMP:11604"/>
        <dbReference type="ChEBI" id="CHEBI:15377"/>
        <dbReference type="ChEBI" id="CHEBI:29999"/>
        <dbReference type="ChEBI" id="CHEBI:43474"/>
        <dbReference type="ChEBI" id="CHEBI:83421"/>
        <dbReference type="EC" id="3.1.3.16"/>
    </reaction>
</comment>
<dbReference type="PROSITE" id="PS51479">
    <property type="entry name" value="ZF_RTR1"/>
    <property type="match status" value="1"/>
</dbReference>
<evidence type="ECO:0000256" key="4">
    <source>
        <dbReference type="ARBA" id="ARBA00022771"/>
    </source>
</evidence>
<dbReference type="Gene3D" id="1.25.40.820">
    <property type="match status" value="1"/>
</dbReference>
<dbReference type="EMBL" id="ML119646">
    <property type="protein sequence ID" value="RPA87566.1"/>
    <property type="molecule type" value="Genomic_DNA"/>
</dbReference>
<evidence type="ECO:0000256" key="3">
    <source>
        <dbReference type="ARBA" id="ARBA00022723"/>
    </source>
</evidence>
<dbReference type="GO" id="GO:0008420">
    <property type="term" value="F:RNA polymerase II CTD heptapeptide repeat phosphatase activity"/>
    <property type="evidence" value="ECO:0007669"/>
    <property type="project" value="UniProtKB-UniRule"/>
</dbReference>
<dbReference type="GO" id="GO:0043175">
    <property type="term" value="F:RNA polymerase core enzyme binding"/>
    <property type="evidence" value="ECO:0007669"/>
    <property type="project" value="UniProtKB-UniRule"/>
</dbReference>
<evidence type="ECO:0000256" key="10">
    <source>
        <dbReference type="ARBA" id="ARBA00048336"/>
    </source>
</evidence>
<organism evidence="15 16">
    <name type="scientific">Ascobolus immersus RN42</name>
    <dbReference type="NCBI Taxonomy" id="1160509"/>
    <lineage>
        <taxon>Eukaryota</taxon>
        <taxon>Fungi</taxon>
        <taxon>Dikarya</taxon>
        <taxon>Ascomycota</taxon>
        <taxon>Pezizomycotina</taxon>
        <taxon>Pezizomycetes</taxon>
        <taxon>Pezizales</taxon>
        <taxon>Ascobolaceae</taxon>
        <taxon>Ascobolus</taxon>
    </lineage>
</organism>
<evidence type="ECO:0000256" key="1">
    <source>
        <dbReference type="ARBA" id="ARBA00004123"/>
    </source>
</evidence>
<feature type="compositionally biased region" description="Low complexity" evidence="13">
    <location>
        <begin position="15"/>
        <end position="26"/>
    </location>
</feature>
<dbReference type="GO" id="GO:0005737">
    <property type="term" value="C:cytoplasm"/>
    <property type="evidence" value="ECO:0007669"/>
    <property type="project" value="TreeGrafter"/>
</dbReference>
<feature type="compositionally biased region" description="Basic and acidic residues" evidence="13">
    <location>
        <begin position="298"/>
        <end position="322"/>
    </location>
</feature>
<feature type="compositionally biased region" description="Basic and acidic residues" evidence="13">
    <location>
        <begin position="34"/>
        <end position="49"/>
    </location>
</feature>
<dbReference type="InterPro" id="IPR007308">
    <property type="entry name" value="Rtr1/RPAP2_dom"/>
</dbReference>
<feature type="region of interest" description="Disordered" evidence="13">
    <location>
        <begin position="247"/>
        <end position="369"/>
    </location>
</feature>
<evidence type="ECO:0000256" key="12">
    <source>
        <dbReference type="RuleBase" id="RU367080"/>
    </source>
</evidence>
<feature type="domain" description="RTR1-type" evidence="14">
    <location>
        <begin position="110"/>
        <end position="194"/>
    </location>
</feature>
<comment type="catalytic activity">
    <reaction evidence="10 12">
        <text>O-phospho-L-threonyl-[protein] + H2O = L-threonyl-[protein] + phosphate</text>
        <dbReference type="Rhea" id="RHEA:47004"/>
        <dbReference type="Rhea" id="RHEA-COMP:11060"/>
        <dbReference type="Rhea" id="RHEA-COMP:11605"/>
        <dbReference type="ChEBI" id="CHEBI:15377"/>
        <dbReference type="ChEBI" id="CHEBI:30013"/>
        <dbReference type="ChEBI" id="CHEBI:43474"/>
        <dbReference type="ChEBI" id="CHEBI:61977"/>
        <dbReference type="EC" id="3.1.3.16"/>
    </reaction>
</comment>
<keyword evidence="5 12" id="KW-0378">Hydrolase</keyword>
<evidence type="ECO:0000256" key="2">
    <source>
        <dbReference type="ARBA" id="ARBA00005676"/>
    </source>
</evidence>
<proteinExistence type="inferred from homology"/>
<dbReference type="InterPro" id="IPR038534">
    <property type="entry name" value="Rtr1/RPAP2_sf"/>
</dbReference>
<evidence type="ECO:0000313" key="15">
    <source>
        <dbReference type="EMBL" id="RPA87566.1"/>
    </source>
</evidence>
<evidence type="ECO:0000256" key="9">
    <source>
        <dbReference type="ARBA" id="ARBA00047761"/>
    </source>
</evidence>
<keyword evidence="3 12" id="KW-0479">Metal-binding</keyword>
<keyword evidence="7 12" id="KW-0904">Protein phosphatase</keyword>
<dbReference type="OrthoDB" id="2590500at2759"/>
<evidence type="ECO:0000256" key="11">
    <source>
        <dbReference type="PROSITE-ProRule" id="PRU00812"/>
    </source>
</evidence>
<keyword evidence="8 12" id="KW-0539">Nucleus</keyword>
<dbReference type="Pfam" id="PF04181">
    <property type="entry name" value="RPAP2_Rtr1"/>
    <property type="match status" value="1"/>
</dbReference>
<name>A0A3N4IP86_ASCIM</name>
<gene>
    <name evidence="15" type="ORF">BJ508DRAFT_410328</name>
</gene>
<keyword evidence="4 12" id="KW-0863">Zinc-finger</keyword>
<feature type="compositionally biased region" description="Basic and acidic residues" evidence="13">
    <location>
        <begin position="256"/>
        <end position="269"/>
    </location>
</feature>
<protein>
    <recommendedName>
        <fullName evidence="12">RNA polymerase II subunit B1 CTD phosphatase RPAP2 homolog</fullName>
        <ecNumber evidence="12">3.1.3.16</ecNumber>
    </recommendedName>
</protein>
<comment type="subcellular location">
    <subcellularLocation>
        <location evidence="1 12">Nucleus</location>
    </subcellularLocation>
</comment>
<dbReference type="AlphaFoldDB" id="A0A3N4IP86"/>
<comment type="similarity">
    <text evidence="2 11 12">Belongs to the RPAP2 family.</text>
</comment>
<evidence type="ECO:0000259" key="14">
    <source>
        <dbReference type="PROSITE" id="PS51479"/>
    </source>
</evidence>
<sequence>MTPPAPKPILKKKAASSSTPTATSVSIQQPPPKPEARTGRDGKPLPTPEEARRIAIIHAKALELRKKVELSILRSIEVLIDYPPPNPAGSNAPQPTAAQPRTEDVIQLKYHLRHFQRTDYDELIVERNVLSKCGFPLCPRERRRLPGNARYKALHGATKFVEREKLERFCGEDCTKRGLWLRLQLQEEPAWMRRGVDESTVDFWMPHQNVLLLEEHRPIPIGETGRTIGQFEVAKLAQELEEIGISASNSQNVHSSVKERDPKTIEKPSHVMLPAEEDFTTRASAIVDPLPQQDEEEREKKGGKGKEREQEKETASEGKEEQQKEEDDEIEEPDEGDISRDHSGFLLSPEEEELIRQYQEETEKAKAAK</sequence>
<feature type="compositionally biased region" description="Basic and acidic residues" evidence="13">
    <location>
        <begin position="354"/>
        <end position="369"/>
    </location>
</feature>
<dbReference type="EC" id="3.1.3.16" evidence="12"/>
<evidence type="ECO:0000256" key="8">
    <source>
        <dbReference type="ARBA" id="ARBA00023242"/>
    </source>
</evidence>
<evidence type="ECO:0000313" key="16">
    <source>
        <dbReference type="Proteomes" id="UP000275078"/>
    </source>
</evidence>
<dbReference type="GO" id="GO:0005634">
    <property type="term" value="C:nucleus"/>
    <property type="evidence" value="ECO:0007669"/>
    <property type="project" value="UniProtKB-SubCell"/>
</dbReference>